<comment type="caution">
    <text evidence="2">The sequence shown here is derived from an EMBL/GenBank/DDBJ whole genome shotgun (WGS) entry which is preliminary data.</text>
</comment>
<evidence type="ECO:0000313" key="3">
    <source>
        <dbReference type="Proteomes" id="UP000485058"/>
    </source>
</evidence>
<accession>A0A6A0ADG6</accession>
<feature type="non-terminal residue" evidence="2">
    <location>
        <position position="26"/>
    </location>
</feature>
<dbReference type="Proteomes" id="UP000485058">
    <property type="component" value="Unassembled WGS sequence"/>
</dbReference>
<evidence type="ECO:0000313" key="2">
    <source>
        <dbReference type="EMBL" id="GFH30930.1"/>
    </source>
</evidence>
<name>A0A6A0ADG6_HAELA</name>
<proteinExistence type="predicted"/>
<gene>
    <name evidence="2" type="ORF">HaLaN_29868</name>
</gene>
<dbReference type="AlphaFoldDB" id="A0A6A0ADG6"/>
<reference evidence="2 3" key="1">
    <citation type="submission" date="2020-02" db="EMBL/GenBank/DDBJ databases">
        <title>Draft genome sequence of Haematococcus lacustris strain NIES-144.</title>
        <authorList>
            <person name="Morimoto D."/>
            <person name="Nakagawa S."/>
            <person name="Yoshida T."/>
            <person name="Sawayama S."/>
        </authorList>
    </citation>
    <scope>NUCLEOTIDE SEQUENCE [LARGE SCALE GENOMIC DNA]</scope>
    <source>
        <strain evidence="2 3">NIES-144</strain>
    </source>
</reference>
<evidence type="ECO:0000256" key="1">
    <source>
        <dbReference type="SAM" id="MobiDB-lite"/>
    </source>
</evidence>
<organism evidence="2 3">
    <name type="scientific">Haematococcus lacustris</name>
    <name type="common">Green alga</name>
    <name type="synonym">Haematococcus pluvialis</name>
    <dbReference type="NCBI Taxonomy" id="44745"/>
    <lineage>
        <taxon>Eukaryota</taxon>
        <taxon>Viridiplantae</taxon>
        <taxon>Chlorophyta</taxon>
        <taxon>core chlorophytes</taxon>
        <taxon>Chlorophyceae</taxon>
        <taxon>CS clade</taxon>
        <taxon>Chlamydomonadales</taxon>
        <taxon>Haematococcaceae</taxon>
        <taxon>Haematococcus</taxon>
    </lineage>
</organism>
<feature type="compositionally biased region" description="Low complexity" evidence="1">
    <location>
        <begin position="11"/>
        <end position="26"/>
    </location>
</feature>
<dbReference type="EMBL" id="BLLF01005239">
    <property type="protein sequence ID" value="GFH30930.1"/>
    <property type="molecule type" value="Genomic_DNA"/>
</dbReference>
<feature type="region of interest" description="Disordered" evidence="1">
    <location>
        <begin position="1"/>
        <end position="26"/>
    </location>
</feature>
<protein>
    <submittedName>
        <fullName evidence="2">Uncharacterized protein</fullName>
    </submittedName>
</protein>
<keyword evidence="3" id="KW-1185">Reference proteome</keyword>
<sequence length="26" mass="2559">MHQELHDDAFAEPGAAARAPGGAAAP</sequence>